<protein>
    <submittedName>
        <fullName evidence="1">Uncharacterized protein</fullName>
    </submittedName>
</protein>
<reference evidence="1" key="1">
    <citation type="journal article" date="2021" name="Proc. Natl. Acad. Sci. U.S.A.">
        <title>A Catalog of Tens of Thousands of Viruses from Human Metagenomes Reveals Hidden Associations with Chronic Diseases.</title>
        <authorList>
            <person name="Tisza M.J."/>
            <person name="Buck C.B."/>
        </authorList>
    </citation>
    <scope>NUCLEOTIDE SEQUENCE</scope>
    <source>
        <strain evidence="1">CtzyE57</strain>
    </source>
</reference>
<name>A0A8S5SHI6_9CAUD</name>
<organism evidence="1">
    <name type="scientific">Siphoviridae sp. ctzyE57</name>
    <dbReference type="NCBI Taxonomy" id="2827982"/>
    <lineage>
        <taxon>Viruses</taxon>
        <taxon>Duplodnaviria</taxon>
        <taxon>Heunggongvirae</taxon>
        <taxon>Uroviricota</taxon>
        <taxon>Caudoviricetes</taxon>
    </lineage>
</organism>
<evidence type="ECO:0000313" key="1">
    <source>
        <dbReference type="EMBL" id="DAF50119.1"/>
    </source>
</evidence>
<accession>A0A8S5SHI6</accession>
<dbReference type="EMBL" id="BK032592">
    <property type="protein sequence ID" value="DAF50119.1"/>
    <property type="molecule type" value="Genomic_DNA"/>
</dbReference>
<sequence>MGELKIYEVKEKDWDNVNARRCVTCAHYAIDKKNSSSYCDIDKHYISYMDYDMYWCRRWKRNRKWDGMEEQ</sequence>
<proteinExistence type="predicted"/>